<organism evidence="2 3">
    <name type="scientific">Xylaria bambusicola</name>
    <dbReference type="NCBI Taxonomy" id="326684"/>
    <lineage>
        <taxon>Eukaryota</taxon>
        <taxon>Fungi</taxon>
        <taxon>Dikarya</taxon>
        <taxon>Ascomycota</taxon>
        <taxon>Pezizomycotina</taxon>
        <taxon>Sordariomycetes</taxon>
        <taxon>Xylariomycetidae</taxon>
        <taxon>Xylariales</taxon>
        <taxon>Xylariaceae</taxon>
        <taxon>Xylaria</taxon>
    </lineage>
</organism>
<keyword evidence="3" id="KW-1185">Reference proteome</keyword>
<evidence type="ECO:0000313" key="2">
    <source>
        <dbReference type="EMBL" id="KAK5625087.1"/>
    </source>
</evidence>
<name>A0AAN7Z113_9PEZI</name>
<dbReference type="Proteomes" id="UP001305414">
    <property type="component" value="Unassembled WGS sequence"/>
</dbReference>
<evidence type="ECO:0000256" key="1">
    <source>
        <dbReference type="SAM" id="MobiDB-lite"/>
    </source>
</evidence>
<accession>A0AAN7Z113</accession>
<gene>
    <name evidence="2" type="ORF">RRF57_000803</name>
</gene>
<comment type="caution">
    <text evidence="2">The sequence shown here is derived from an EMBL/GenBank/DDBJ whole genome shotgun (WGS) entry which is preliminary data.</text>
</comment>
<protein>
    <submittedName>
        <fullName evidence="2">Uncharacterized protein</fullName>
    </submittedName>
</protein>
<feature type="region of interest" description="Disordered" evidence="1">
    <location>
        <begin position="68"/>
        <end position="93"/>
    </location>
</feature>
<dbReference type="EMBL" id="JAWHQM010000002">
    <property type="protein sequence ID" value="KAK5625087.1"/>
    <property type="molecule type" value="Genomic_DNA"/>
</dbReference>
<dbReference type="AlphaFoldDB" id="A0AAN7Z113"/>
<feature type="compositionally biased region" description="Polar residues" evidence="1">
    <location>
        <begin position="68"/>
        <end position="82"/>
    </location>
</feature>
<proteinExistence type="predicted"/>
<evidence type="ECO:0000313" key="3">
    <source>
        <dbReference type="Proteomes" id="UP001305414"/>
    </source>
</evidence>
<sequence length="134" mass="14482">MYWARSFVSALARLVRNIDRSSNANCKFPTAEMRECTRPTTDATSDVRENRAFNLGEEINGRCASLGSSGILPSTGNSSTVGKASKRKTVPSQNGRDSLMVMAAAAMAGLRKPTTEVKAVILLKYIALHSRGRC</sequence>
<reference evidence="2 3" key="1">
    <citation type="submission" date="2023-10" db="EMBL/GenBank/DDBJ databases">
        <title>Draft genome sequence of Xylaria bambusicola isolate GMP-LS, the root and basal stem rot pathogen of sugarcane in Indonesia.</title>
        <authorList>
            <person name="Selvaraj P."/>
            <person name="Muralishankar V."/>
            <person name="Muruganantham S."/>
            <person name="Sp S."/>
            <person name="Haryani S."/>
            <person name="Lau K.J.X."/>
            <person name="Naqvi N.I."/>
        </authorList>
    </citation>
    <scope>NUCLEOTIDE SEQUENCE [LARGE SCALE GENOMIC DNA]</scope>
    <source>
        <strain evidence="2">GMP-LS</strain>
    </source>
</reference>